<evidence type="ECO:0000313" key="9">
    <source>
        <dbReference type="Proteomes" id="UP000325116"/>
    </source>
</evidence>
<dbReference type="Proteomes" id="UP000325116">
    <property type="component" value="Unassembled WGS sequence"/>
</dbReference>
<feature type="domain" description="B12-binding" evidence="6">
    <location>
        <begin position="28"/>
        <end position="161"/>
    </location>
</feature>
<dbReference type="InterPro" id="IPR007197">
    <property type="entry name" value="rSAM"/>
</dbReference>
<evidence type="ECO:0000313" key="8">
    <source>
        <dbReference type="EMBL" id="TXJ11539.1"/>
    </source>
</evidence>
<sequence>MKKDKVERICITYPPFENNEGFPLMSLNEQFQWLRNPSYTYPILPAYAATLLKNNGYNVFFLDTIARNMDTIEWFSELDKIEPQLIFFETRTPIINYIWDAIDTLKNKYGKVYVVLAGDHVTSLPEESLINSKADFIITGGNYEILLLSIVKHINNGDKLEKGIYYRNKAGDIKNTGKFMLDYPLDSLPFIDRNLTNWKIYSKKNEYFKKYPGTFIMSGRGSIYNRLNSNSSSVLFNSVMLRSPVNVVDEIEYLNKRYGIKEIIDCTICFPTDEWLSLFCETMRERGLNKKVYIDCYMYLNILHFEDFKMMKKAGFKTIIFNLPTINNYTIEKIGIDRNNIEQMVESIKLAKKAGLFIDLMVKLGYPNETEEDIIKTFQIVKKLILGGYVNSMNVSIFVPYPNTQLFNYCKENDLLKTKNWFDFDMRKSVIKLNFDEEKLYKYIEYFYNLSFNPLYLFHKIADIRDIYDIRHHINSFKNILSYYFR</sequence>
<evidence type="ECO:0000256" key="4">
    <source>
        <dbReference type="ARBA" id="ARBA00023004"/>
    </source>
</evidence>
<evidence type="ECO:0000259" key="7">
    <source>
        <dbReference type="PROSITE" id="PS51918"/>
    </source>
</evidence>
<comment type="caution">
    <text evidence="8">The sequence shown here is derived from an EMBL/GenBank/DDBJ whole genome shotgun (WGS) entry which is preliminary data.</text>
</comment>
<dbReference type="GO" id="GO:0046872">
    <property type="term" value="F:metal ion binding"/>
    <property type="evidence" value="ECO:0007669"/>
    <property type="project" value="UniProtKB-KW"/>
</dbReference>
<evidence type="ECO:0000256" key="3">
    <source>
        <dbReference type="ARBA" id="ARBA00022723"/>
    </source>
</evidence>
<organism evidence="8 9">
    <name type="scientific">Brachyspira aalborgi</name>
    <dbReference type="NCBI Taxonomy" id="29522"/>
    <lineage>
        <taxon>Bacteria</taxon>
        <taxon>Pseudomonadati</taxon>
        <taxon>Spirochaetota</taxon>
        <taxon>Spirochaetia</taxon>
        <taxon>Brachyspirales</taxon>
        <taxon>Brachyspiraceae</taxon>
        <taxon>Brachyspira</taxon>
    </lineage>
</organism>
<keyword evidence="3" id="KW-0479">Metal-binding</keyword>
<feature type="domain" description="Radical SAM core" evidence="7">
    <location>
        <begin position="208"/>
        <end position="438"/>
    </location>
</feature>
<dbReference type="Gene3D" id="3.20.20.70">
    <property type="entry name" value="Aldolase class I"/>
    <property type="match status" value="1"/>
</dbReference>
<dbReference type="PROSITE" id="PS51332">
    <property type="entry name" value="B12_BINDING"/>
    <property type="match status" value="1"/>
</dbReference>
<keyword evidence="5" id="KW-0411">Iron-sulfur</keyword>
<gene>
    <name evidence="8" type="ORF">EPJ80_07380</name>
</gene>
<evidence type="ECO:0000256" key="1">
    <source>
        <dbReference type="ARBA" id="ARBA00001966"/>
    </source>
</evidence>
<keyword evidence="2" id="KW-0949">S-adenosyl-L-methionine</keyword>
<dbReference type="SMART" id="SM00729">
    <property type="entry name" value="Elp3"/>
    <property type="match status" value="1"/>
</dbReference>
<dbReference type="PANTHER" id="PTHR43409">
    <property type="entry name" value="ANAEROBIC MAGNESIUM-PROTOPORPHYRIN IX MONOMETHYL ESTER CYCLASE-RELATED"/>
    <property type="match status" value="1"/>
</dbReference>
<dbReference type="InterPro" id="IPR006158">
    <property type="entry name" value="Cobalamin-bd"/>
</dbReference>
<dbReference type="InterPro" id="IPR013785">
    <property type="entry name" value="Aldolase_TIM"/>
</dbReference>
<dbReference type="PROSITE" id="PS51918">
    <property type="entry name" value="RADICAL_SAM"/>
    <property type="match status" value="1"/>
</dbReference>
<dbReference type="GO" id="GO:0031419">
    <property type="term" value="F:cobalamin binding"/>
    <property type="evidence" value="ECO:0007669"/>
    <property type="project" value="InterPro"/>
</dbReference>
<dbReference type="InterPro" id="IPR058240">
    <property type="entry name" value="rSAM_sf"/>
</dbReference>
<evidence type="ECO:0000256" key="2">
    <source>
        <dbReference type="ARBA" id="ARBA00022691"/>
    </source>
</evidence>
<proteinExistence type="predicted"/>
<dbReference type="AlphaFoldDB" id="A0A5C8CDK7"/>
<reference evidence="8 9" key="1">
    <citation type="journal article" date="1992" name="Lakartidningen">
        <title>[Penicillin V and not amoxicillin is the first choice preparation in acute otitis].</title>
        <authorList>
            <person name="Kamme C."/>
            <person name="Lundgren K."/>
            <person name="Prellner K."/>
        </authorList>
    </citation>
    <scope>NUCLEOTIDE SEQUENCE [LARGE SCALE GENOMIC DNA]</scope>
    <source>
        <strain evidence="8 9">W1</strain>
    </source>
</reference>
<dbReference type="EMBL" id="SAXT01000005">
    <property type="protein sequence ID" value="TXJ11539.1"/>
    <property type="molecule type" value="Genomic_DNA"/>
</dbReference>
<evidence type="ECO:0000256" key="5">
    <source>
        <dbReference type="ARBA" id="ARBA00023014"/>
    </source>
</evidence>
<dbReference type="Pfam" id="PF04055">
    <property type="entry name" value="Radical_SAM"/>
    <property type="match status" value="1"/>
</dbReference>
<comment type="cofactor">
    <cofactor evidence="1">
        <name>[4Fe-4S] cluster</name>
        <dbReference type="ChEBI" id="CHEBI:49883"/>
    </cofactor>
</comment>
<dbReference type="Gene3D" id="3.40.50.280">
    <property type="entry name" value="Cobalamin-binding domain"/>
    <property type="match status" value="1"/>
</dbReference>
<protein>
    <submittedName>
        <fullName evidence="8">B12-binding domain-containing radical SAM protein</fullName>
    </submittedName>
</protein>
<dbReference type="SUPFAM" id="SSF102114">
    <property type="entry name" value="Radical SAM enzymes"/>
    <property type="match status" value="1"/>
</dbReference>
<keyword evidence="4" id="KW-0408">Iron</keyword>
<evidence type="ECO:0000259" key="6">
    <source>
        <dbReference type="PROSITE" id="PS51332"/>
    </source>
</evidence>
<dbReference type="InterPro" id="IPR006638">
    <property type="entry name" value="Elp3/MiaA/NifB-like_rSAM"/>
</dbReference>
<dbReference type="InterPro" id="IPR051198">
    <property type="entry name" value="BchE-like"/>
</dbReference>
<dbReference type="GO" id="GO:0051536">
    <property type="term" value="F:iron-sulfur cluster binding"/>
    <property type="evidence" value="ECO:0007669"/>
    <property type="project" value="UniProtKB-KW"/>
</dbReference>
<dbReference type="RefSeq" id="WP_147758492.1">
    <property type="nucleotide sequence ID" value="NZ_SAXT01000005.1"/>
</dbReference>
<name>A0A5C8CDK7_9SPIR</name>
<dbReference type="GO" id="GO:0003824">
    <property type="term" value="F:catalytic activity"/>
    <property type="evidence" value="ECO:0007669"/>
    <property type="project" value="InterPro"/>
</dbReference>
<accession>A0A5C8CDK7</accession>